<dbReference type="EMBL" id="VDEQ01000140">
    <property type="protein sequence ID" value="MQS36693.1"/>
    <property type="molecule type" value="Genomic_DNA"/>
</dbReference>
<dbReference type="InterPro" id="IPR001387">
    <property type="entry name" value="Cro/C1-type_HTH"/>
</dbReference>
<dbReference type="InterPro" id="IPR010982">
    <property type="entry name" value="Lambda_DNA-bd_dom_sf"/>
</dbReference>
<feature type="domain" description="HTH cro/C1-type" evidence="2">
    <location>
        <begin position="21"/>
        <end position="74"/>
    </location>
</feature>
<dbReference type="SUPFAM" id="SSF47413">
    <property type="entry name" value="lambda repressor-like DNA-binding domains"/>
    <property type="match status" value="1"/>
</dbReference>
<evidence type="ECO:0000259" key="2">
    <source>
        <dbReference type="PROSITE" id="PS50943"/>
    </source>
</evidence>
<reference evidence="3 4" key="1">
    <citation type="submission" date="2019-06" db="EMBL/GenBank/DDBJ databases">
        <title>Comparative genomics and metabolomics analyses of clavulanic acid producing Streptomyces species provides insight into specialized metabolism and evolution of beta-lactam biosynthetic gene clusters.</title>
        <authorList>
            <person name="Moore M.A."/>
            <person name="Cruz-Morales P."/>
            <person name="Barona Gomez F."/>
            <person name="Kapil T."/>
        </authorList>
    </citation>
    <scope>NUCLEOTIDE SEQUENCE [LARGE SCALE GENOMIC DNA]</scope>
    <source>
        <strain evidence="3 4">T-272</strain>
    </source>
</reference>
<sequence length="279" mass="30738">MELNNEDPGKPTPRTVLGRRLQRLRTEGELSQRGLAERVKYPHTYLSRVERGEQLPSEGLAEALDAYFGTLGLFAELLELAQDSTIPDYGRKLVEGEGKAARIQAFGSSLVPGLLQTEDYARALFRASLPGVSVEEIEERVATRMRRKRVFERPDRPLYWGIMDEAAVKRPVGGASCMVGQIGHILKSAEASHISVQVLPFTEGAHSMMGGSLTLLTLQNGATIGYAESFISGEAAETPRRILRLSQSFDLARSKALPEDKSLDLLRSYLKGYEDGDDS</sequence>
<organism evidence="3 4">
    <name type="scientific">Streptomyces katsurahamanus</name>
    <dbReference type="NCBI Taxonomy" id="2577098"/>
    <lineage>
        <taxon>Bacteria</taxon>
        <taxon>Bacillati</taxon>
        <taxon>Actinomycetota</taxon>
        <taxon>Actinomycetes</taxon>
        <taxon>Kitasatosporales</taxon>
        <taxon>Streptomycetaceae</taxon>
        <taxon>Streptomyces</taxon>
    </lineage>
</organism>
<evidence type="ECO:0000313" key="4">
    <source>
        <dbReference type="Proteomes" id="UP000460558"/>
    </source>
</evidence>
<accession>A0ABW9NTQ7</accession>
<dbReference type="Pfam" id="PF13560">
    <property type="entry name" value="HTH_31"/>
    <property type="match status" value="1"/>
</dbReference>
<dbReference type="PROSITE" id="PS50943">
    <property type="entry name" value="HTH_CROC1"/>
    <property type="match status" value="1"/>
</dbReference>
<protein>
    <submittedName>
        <fullName evidence="3">Helix-turn-helix domain-containing protein</fullName>
    </submittedName>
</protein>
<evidence type="ECO:0000313" key="3">
    <source>
        <dbReference type="EMBL" id="MQS36693.1"/>
    </source>
</evidence>
<name>A0ABW9NTQ7_9ACTN</name>
<evidence type="ECO:0000256" key="1">
    <source>
        <dbReference type="SAM" id="MobiDB-lite"/>
    </source>
</evidence>
<dbReference type="InterPro" id="IPR043917">
    <property type="entry name" value="DUF5753"/>
</dbReference>
<feature type="region of interest" description="Disordered" evidence="1">
    <location>
        <begin position="1"/>
        <end position="23"/>
    </location>
</feature>
<dbReference type="Pfam" id="PF19054">
    <property type="entry name" value="DUF5753"/>
    <property type="match status" value="1"/>
</dbReference>
<gene>
    <name evidence="3" type="ORF">FFZ77_14055</name>
</gene>
<comment type="caution">
    <text evidence="3">The sequence shown here is derived from an EMBL/GenBank/DDBJ whole genome shotgun (WGS) entry which is preliminary data.</text>
</comment>
<dbReference type="Gene3D" id="1.10.260.40">
    <property type="entry name" value="lambda repressor-like DNA-binding domains"/>
    <property type="match status" value="1"/>
</dbReference>
<dbReference type="SMART" id="SM00530">
    <property type="entry name" value="HTH_XRE"/>
    <property type="match status" value="1"/>
</dbReference>
<dbReference type="Proteomes" id="UP000460558">
    <property type="component" value="Unassembled WGS sequence"/>
</dbReference>
<proteinExistence type="predicted"/>
<keyword evidence="4" id="KW-1185">Reference proteome</keyword>
<dbReference type="CDD" id="cd00093">
    <property type="entry name" value="HTH_XRE"/>
    <property type="match status" value="1"/>
</dbReference>